<dbReference type="PANTHER" id="PTHR33164:SF5">
    <property type="entry name" value="ORGANIC HYDROPEROXIDE RESISTANCE TRANSCRIPTIONAL REGULATOR"/>
    <property type="match status" value="1"/>
</dbReference>
<dbReference type="SUPFAM" id="SSF46785">
    <property type="entry name" value="Winged helix' DNA-binding domain"/>
    <property type="match status" value="1"/>
</dbReference>
<reference evidence="3 4" key="1">
    <citation type="submission" date="2023-12" db="EMBL/GenBank/DDBJ databases">
        <title>Thiobacillus sedimentum sp. nov., a chemolithoautotrophic sulfur-oxidizing bacterium isolated from freshwater sediment.</title>
        <authorList>
            <person name="Luo J."/>
            <person name="Dai C."/>
        </authorList>
    </citation>
    <scope>NUCLEOTIDE SEQUENCE [LARGE SCALE GENOMIC DNA]</scope>
    <source>
        <strain evidence="3 4">SCUT-2</strain>
    </source>
</reference>
<comment type="subcellular location">
    <subcellularLocation>
        <location evidence="1">Cytoplasm</location>
    </subcellularLocation>
</comment>
<dbReference type="PROSITE" id="PS50995">
    <property type="entry name" value="HTH_MARR_2"/>
    <property type="match status" value="1"/>
</dbReference>
<dbReference type="InterPro" id="IPR036390">
    <property type="entry name" value="WH_DNA-bd_sf"/>
</dbReference>
<evidence type="ECO:0000256" key="1">
    <source>
        <dbReference type="ARBA" id="ARBA00004496"/>
    </source>
</evidence>
<accession>A0ABZ1CKQ6</accession>
<sequence length="198" mass="21696">MKSQALTLFDLVERLSLLTRADLRQAGAAQGLQPVHLQVLFYLNQANRFSNTPQALTEYLGLTKGTVSQTVMVLARRRLLSRYADPRDGRVVRLILTEGGATLLKTLSAGAAWRDIVQTASQARVTSAIVVLRQVLAQVQAQSGKRSFGVCASCRHNQRLGPRSYFCGLMQEKLSSPETRRICREHAPPLAAEPALGA</sequence>
<dbReference type="Pfam" id="PF12802">
    <property type="entry name" value="MarR_2"/>
    <property type="match status" value="1"/>
</dbReference>
<dbReference type="RefSeq" id="WP_324780081.1">
    <property type="nucleotide sequence ID" value="NZ_CP141769.1"/>
</dbReference>
<evidence type="ECO:0000259" key="2">
    <source>
        <dbReference type="PROSITE" id="PS50995"/>
    </source>
</evidence>
<dbReference type="Proteomes" id="UP001334732">
    <property type="component" value="Chromosome"/>
</dbReference>
<organism evidence="3 4">
    <name type="scientific">Thiobacillus sedimenti</name>
    <dbReference type="NCBI Taxonomy" id="3110231"/>
    <lineage>
        <taxon>Bacteria</taxon>
        <taxon>Pseudomonadati</taxon>
        <taxon>Pseudomonadota</taxon>
        <taxon>Betaproteobacteria</taxon>
        <taxon>Nitrosomonadales</taxon>
        <taxon>Thiobacillaceae</taxon>
        <taxon>Thiobacillus</taxon>
    </lineage>
</organism>
<dbReference type="InterPro" id="IPR036388">
    <property type="entry name" value="WH-like_DNA-bd_sf"/>
</dbReference>
<evidence type="ECO:0000313" key="3">
    <source>
        <dbReference type="EMBL" id="WRS39550.1"/>
    </source>
</evidence>
<keyword evidence="4" id="KW-1185">Reference proteome</keyword>
<evidence type="ECO:0000313" key="4">
    <source>
        <dbReference type="Proteomes" id="UP001334732"/>
    </source>
</evidence>
<name>A0ABZ1CKQ6_9PROT</name>
<gene>
    <name evidence="3" type="ORF">VA613_01395</name>
</gene>
<dbReference type="InterPro" id="IPR039422">
    <property type="entry name" value="MarR/SlyA-like"/>
</dbReference>
<feature type="domain" description="HTH marR-type" evidence="2">
    <location>
        <begin position="5"/>
        <end position="141"/>
    </location>
</feature>
<dbReference type="Gene3D" id="1.10.10.10">
    <property type="entry name" value="Winged helix-like DNA-binding domain superfamily/Winged helix DNA-binding domain"/>
    <property type="match status" value="1"/>
</dbReference>
<dbReference type="PANTHER" id="PTHR33164">
    <property type="entry name" value="TRANSCRIPTIONAL REGULATOR, MARR FAMILY"/>
    <property type="match status" value="1"/>
</dbReference>
<dbReference type="InterPro" id="IPR000835">
    <property type="entry name" value="HTH_MarR-typ"/>
</dbReference>
<dbReference type="EMBL" id="CP141769">
    <property type="protein sequence ID" value="WRS39550.1"/>
    <property type="molecule type" value="Genomic_DNA"/>
</dbReference>
<proteinExistence type="predicted"/>
<dbReference type="SMART" id="SM00347">
    <property type="entry name" value="HTH_MARR"/>
    <property type="match status" value="1"/>
</dbReference>
<protein>
    <submittedName>
        <fullName evidence="3">MarR family winged helix-turn-helix transcriptional regulator</fullName>
    </submittedName>
</protein>